<feature type="region of interest" description="Disordered" evidence="6">
    <location>
        <begin position="170"/>
        <end position="200"/>
    </location>
</feature>
<feature type="region of interest" description="Disordered" evidence="6">
    <location>
        <begin position="221"/>
        <end position="254"/>
    </location>
</feature>
<organism evidence="8 9">
    <name type="scientific">Trichuris muris</name>
    <name type="common">Mouse whipworm</name>
    <dbReference type="NCBI Taxonomy" id="70415"/>
    <lineage>
        <taxon>Eukaryota</taxon>
        <taxon>Metazoa</taxon>
        <taxon>Ecdysozoa</taxon>
        <taxon>Nematoda</taxon>
        <taxon>Enoplea</taxon>
        <taxon>Dorylaimia</taxon>
        <taxon>Trichinellida</taxon>
        <taxon>Trichuridae</taxon>
        <taxon>Trichuris</taxon>
    </lineage>
</organism>
<evidence type="ECO:0000256" key="5">
    <source>
        <dbReference type="PROSITE-ProRule" id="PRU00449"/>
    </source>
</evidence>
<evidence type="ECO:0000256" key="4">
    <source>
        <dbReference type="ARBA" id="ARBA00022833"/>
    </source>
</evidence>
<dbReference type="WBParaSite" id="TMUE_2000007515.1">
    <property type="protein sequence ID" value="TMUE_2000007515.1"/>
    <property type="gene ID" value="WBGene00299907"/>
</dbReference>
<dbReference type="GO" id="GO:0043161">
    <property type="term" value="P:proteasome-mediated ubiquitin-dependent protein catabolic process"/>
    <property type="evidence" value="ECO:0007669"/>
    <property type="project" value="TreeGrafter"/>
</dbReference>
<evidence type="ECO:0000256" key="2">
    <source>
        <dbReference type="ARBA" id="ARBA00022737"/>
    </source>
</evidence>
<keyword evidence="8" id="KW-1185">Reference proteome</keyword>
<accession>A0A5S6QK05</accession>
<dbReference type="Pfam" id="PF25403">
    <property type="entry name" value="zf-C2H2_ZFAND2"/>
    <property type="match status" value="1"/>
</dbReference>
<dbReference type="PANTHER" id="PTHR14677:SF20">
    <property type="entry name" value="ZINC FINGER AN1-TYPE CONTAINING 2A-RELATED"/>
    <property type="match status" value="1"/>
</dbReference>
<dbReference type="STRING" id="70415.A0A5S6QK05"/>
<dbReference type="PROSITE" id="PS51039">
    <property type="entry name" value="ZF_AN1"/>
    <property type="match status" value="2"/>
</dbReference>
<proteinExistence type="predicted"/>
<reference evidence="9" key="1">
    <citation type="submission" date="2019-12" db="UniProtKB">
        <authorList>
            <consortium name="WormBaseParasite"/>
        </authorList>
    </citation>
    <scope>IDENTIFICATION</scope>
</reference>
<dbReference type="InterPro" id="IPR000058">
    <property type="entry name" value="Znf_AN1"/>
</dbReference>
<dbReference type="PANTHER" id="PTHR14677">
    <property type="entry name" value="ARSENITE INDUCUBLE RNA ASSOCIATED PROTEIN AIP-1-RELATED"/>
    <property type="match status" value="1"/>
</dbReference>
<dbReference type="InterPro" id="IPR057357">
    <property type="entry name" value="Znf-C2H2_ZFAND2A/B"/>
</dbReference>
<name>A0A5S6QK05_TRIMR</name>
<dbReference type="Pfam" id="PF01428">
    <property type="entry name" value="zf-AN1"/>
    <property type="match status" value="2"/>
</dbReference>
<dbReference type="GO" id="GO:0008270">
    <property type="term" value="F:zinc ion binding"/>
    <property type="evidence" value="ECO:0007669"/>
    <property type="project" value="UniProtKB-KW"/>
</dbReference>
<keyword evidence="1" id="KW-0479">Metal-binding</keyword>
<evidence type="ECO:0000259" key="7">
    <source>
        <dbReference type="PROSITE" id="PS51039"/>
    </source>
</evidence>
<dbReference type="InterPro" id="IPR035896">
    <property type="entry name" value="AN1-like_Znf"/>
</dbReference>
<keyword evidence="3 5" id="KW-0863">Zinc-finger</keyword>
<dbReference type="GO" id="GO:0005783">
    <property type="term" value="C:endoplasmic reticulum"/>
    <property type="evidence" value="ECO:0007669"/>
    <property type="project" value="TreeGrafter"/>
</dbReference>
<evidence type="ECO:0000256" key="6">
    <source>
        <dbReference type="SAM" id="MobiDB-lite"/>
    </source>
</evidence>
<evidence type="ECO:0000256" key="1">
    <source>
        <dbReference type="ARBA" id="ARBA00022723"/>
    </source>
</evidence>
<dbReference type="Gene3D" id="4.10.1110.10">
    <property type="entry name" value="AN1-like Zinc finger"/>
    <property type="match status" value="2"/>
</dbReference>
<evidence type="ECO:0000256" key="3">
    <source>
        <dbReference type="ARBA" id="ARBA00022771"/>
    </source>
</evidence>
<feature type="domain" description="AN1-type" evidence="7">
    <location>
        <begin position="40"/>
        <end position="88"/>
    </location>
</feature>
<feature type="domain" description="AN1-type" evidence="7">
    <location>
        <begin position="130"/>
        <end position="178"/>
    </location>
</feature>
<protein>
    <submittedName>
        <fullName evidence="9">AN1-type domain-containing protein</fullName>
    </submittedName>
</protein>
<dbReference type="SMART" id="SM00154">
    <property type="entry name" value="ZnF_AN1"/>
    <property type="match status" value="2"/>
</dbReference>
<dbReference type="Proteomes" id="UP000046395">
    <property type="component" value="Unassembled WGS sequence"/>
</dbReference>
<keyword evidence="4" id="KW-0862">Zinc</keyword>
<sequence length="254" mass="28015">MCQKSTSNCLPAYSVRPAYVHASRCAAEAHFPSTVTDVHFIAVLWCSVKTCQQLDFLPIVCDACGSKFCKNHYAYGKHNCPSFAEKDAQVPVCPLCNQPVSCARDLLPDVAVSAHIDRGCKPDSILTSKPIYSHKCSLTGCGRKEIVPIMCSSCSKSFCLKHRHPQDHRCSQAQSHPVRNNKTKQHHSPNRSATFKPSYDAYRLNGMTEEAALQEAMRRSLMRNGQGQNESAEGATRGGRKSEQDEDCTTCTVS</sequence>
<dbReference type="SUPFAM" id="SSF118310">
    <property type="entry name" value="AN1-like Zinc finger"/>
    <property type="match status" value="2"/>
</dbReference>
<feature type="compositionally biased region" description="Basic residues" evidence="6">
    <location>
        <begin position="179"/>
        <end position="189"/>
    </location>
</feature>
<dbReference type="AlphaFoldDB" id="A0A5S6QK05"/>
<dbReference type="GO" id="GO:0045047">
    <property type="term" value="P:protein targeting to ER"/>
    <property type="evidence" value="ECO:0007669"/>
    <property type="project" value="TreeGrafter"/>
</dbReference>
<keyword evidence="2" id="KW-0677">Repeat</keyword>
<evidence type="ECO:0000313" key="9">
    <source>
        <dbReference type="WBParaSite" id="TMUE_2000007515.1"/>
    </source>
</evidence>
<evidence type="ECO:0000313" key="8">
    <source>
        <dbReference type="Proteomes" id="UP000046395"/>
    </source>
</evidence>